<dbReference type="SMART" id="SM00387">
    <property type="entry name" value="HATPase_c"/>
    <property type="match status" value="1"/>
</dbReference>
<dbReference type="InterPro" id="IPR003594">
    <property type="entry name" value="HATPase_dom"/>
</dbReference>
<evidence type="ECO:0000256" key="9">
    <source>
        <dbReference type="ARBA" id="ARBA00023012"/>
    </source>
</evidence>
<evidence type="ECO:0000313" key="16">
    <source>
        <dbReference type="EMBL" id="MFF5288973.1"/>
    </source>
</evidence>
<dbReference type="Pfam" id="PF08448">
    <property type="entry name" value="PAS_4"/>
    <property type="match status" value="1"/>
</dbReference>
<dbReference type="InterPro" id="IPR035965">
    <property type="entry name" value="PAS-like_dom_sf"/>
</dbReference>
<feature type="domain" description="PAC" evidence="15">
    <location>
        <begin position="80"/>
        <end position="132"/>
    </location>
</feature>
<dbReference type="PROSITE" id="PS50109">
    <property type="entry name" value="HIS_KIN"/>
    <property type="match status" value="1"/>
</dbReference>
<dbReference type="SUPFAM" id="SSF55874">
    <property type="entry name" value="ATPase domain of HSP90 chaperone/DNA topoisomerase II/histidine kinase"/>
    <property type="match status" value="1"/>
</dbReference>
<dbReference type="SMART" id="SM00448">
    <property type="entry name" value="REC"/>
    <property type="match status" value="1"/>
</dbReference>
<dbReference type="Gene3D" id="1.10.287.130">
    <property type="match status" value="1"/>
</dbReference>
<dbReference type="InterPro" id="IPR000700">
    <property type="entry name" value="PAS-assoc_C"/>
</dbReference>
<dbReference type="Gene3D" id="3.40.50.2300">
    <property type="match status" value="1"/>
</dbReference>
<keyword evidence="6" id="KW-0547">Nucleotide-binding</keyword>
<dbReference type="InterPro" id="IPR013656">
    <property type="entry name" value="PAS_4"/>
</dbReference>
<evidence type="ECO:0000256" key="4">
    <source>
        <dbReference type="ARBA" id="ARBA00022553"/>
    </source>
</evidence>
<dbReference type="CDD" id="cd00130">
    <property type="entry name" value="PAS"/>
    <property type="match status" value="5"/>
</dbReference>
<feature type="modified residue" description="4-aspartylphosphate" evidence="10">
    <location>
        <position position="945"/>
    </location>
</feature>
<sequence>MSTGSEDVSGLLLEAAPDAILAVDTAGRIVLVNAQAERLFGYRRSALLGQPIELLVPDDVRTVHPGHRKRYLRDPQPRPMGAGMRLAARRQDGTEFPAEISLSAIATDRGVLVAAAVRDVTDRVRAEAKFRGLLEAAPDAIVGVDADGLIALLNAQAERLFGYRRDELVGEPVEILVPQAKRLGHPAHRLRYLANPEPRPMGAGMALVARRKNGSEFPAEISLSAIDTEDGVLVSAAIRDVTEQRRAAEARNQLASIVQSSHDAIMGKTLAGVITSWNPGAERLYGYSAAEIVGRHAEVLFPPDQRASETELLARIGRGERVQQYQTERLRKDSSAVTVSLTMSPIVDAAGAIVGVASVSRDVTERQQAEVKFRGLLEAAPDAIVGATPDGRIALVNAQAERLFGYPRQELLGQPVEILVPEYARDVHPGHRFRYLADPAPRPMGAGMQLAGRRKDGTRFPAEISLSSINTEDGVLVSAAIRDVTDRARAEAKFRGLLEAAPDAIVGVTPDGKITLVNAQAERLFGYTRTELLGQPIEILVPERARAAHPQRRTHYFHHPQPRPMGAGTQLAARRKDGTEFPAEISLSALDTEDGTVVSAAIRDVTDRIEAQAERERLKATAERERLEAQLHQSQRLESLGQLAGGVAHDFNNLLAVMLNYTTFVAEQAARAAADGDPDWQAATNDLNQVLRAGQRATDLTHQLLAFGRREVVRPQVLNLNTVVTEVEQLLRRTLGEHITLHTSLAWDLWPVLADPGQIEQVLVNLAVNARDAMPDGGTLSIATTNRVLTNDSMRPGRHVEVLVADTGTGIPPEIAERVFEPFFTTKPKGEGSGLGLATVYGIVTQAGGHVDIHSAQGAGTTFTLQLPVTDHIPAPATAACPAAAGQLRHGGETVLVVEDEDALREVTRRILARNGYHVLTADSGPEALKIAEHAEHSIDVLLTDVIMPRMLGKELAAAIGDLVPGIRVLYMSGYAQPVLASQGTLEPGVILVEKPFSEVALLRRVREALDGPPPAETS</sequence>
<dbReference type="Gene3D" id="3.30.450.20">
    <property type="entry name" value="PAS domain"/>
    <property type="match status" value="5"/>
</dbReference>
<feature type="domain" description="Response regulatory" evidence="13">
    <location>
        <begin position="894"/>
        <end position="1010"/>
    </location>
</feature>
<evidence type="ECO:0000256" key="5">
    <source>
        <dbReference type="ARBA" id="ARBA00022679"/>
    </source>
</evidence>
<gene>
    <name evidence="16" type="ORF">ACFY35_06025</name>
</gene>
<dbReference type="InterPro" id="IPR001789">
    <property type="entry name" value="Sig_transdc_resp-reg_receiver"/>
</dbReference>
<feature type="domain" description="PAC" evidence="15">
    <location>
        <begin position="446"/>
        <end position="496"/>
    </location>
</feature>
<dbReference type="SUPFAM" id="SSF55785">
    <property type="entry name" value="PYP-like sensor domain (PAS domain)"/>
    <property type="match status" value="5"/>
</dbReference>
<dbReference type="InterPro" id="IPR036890">
    <property type="entry name" value="HATPase_C_sf"/>
</dbReference>
<feature type="domain" description="PAC" evidence="15">
    <location>
        <begin position="323"/>
        <end position="375"/>
    </location>
</feature>
<dbReference type="RefSeq" id="WP_084698949.1">
    <property type="nucleotide sequence ID" value="NZ_JBIAZU010000001.1"/>
</dbReference>
<feature type="domain" description="PAS" evidence="14">
    <location>
        <begin position="250"/>
        <end position="320"/>
    </location>
</feature>
<dbReference type="InterPro" id="IPR000014">
    <property type="entry name" value="PAS"/>
</dbReference>
<dbReference type="PROSITE" id="PS50112">
    <property type="entry name" value="PAS"/>
    <property type="match status" value="5"/>
</dbReference>
<dbReference type="PANTHER" id="PTHR43065:SF42">
    <property type="entry name" value="TWO-COMPONENT SENSOR PPRA"/>
    <property type="match status" value="1"/>
</dbReference>
<dbReference type="Pfam" id="PF13426">
    <property type="entry name" value="PAS_9"/>
    <property type="match status" value="1"/>
</dbReference>
<comment type="subcellular location">
    <subcellularLocation>
        <location evidence="2">Cell membrane</location>
    </subcellularLocation>
</comment>
<evidence type="ECO:0000259" key="12">
    <source>
        <dbReference type="PROSITE" id="PS50109"/>
    </source>
</evidence>
<evidence type="ECO:0000313" key="17">
    <source>
        <dbReference type="Proteomes" id="UP001602245"/>
    </source>
</evidence>
<keyword evidence="8" id="KW-0067">ATP-binding</keyword>
<feature type="domain" description="PAS" evidence="14">
    <location>
        <begin position="5"/>
        <end position="63"/>
    </location>
</feature>
<organism evidence="16 17">
    <name type="scientific">Paractinoplanes globisporus</name>
    <dbReference type="NCBI Taxonomy" id="113565"/>
    <lineage>
        <taxon>Bacteria</taxon>
        <taxon>Bacillati</taxon>
        <taxon>Actinomycetota</taxon>
        <taxon>Actinomycetes</taxon>
        <taxon>Micromonosporales</taxon>
        <taxon>Micromonosporaceae</taxon>
        <taxon>Paractinoplanes</taxon>
    </lineage>
</organism>
<dbReference type="Proteomes" id="UP001602245">
    <property type="component" value="Unassembled WGS sequence"/>
</dbReference>
<dbReference type="Pfam" id="PF00072">
    <property type="entry name" value="Response_reg"/>
    <property type="match status" value="1"/>
</dbReference>
<dbReference type="Pfam" id="PF02518">
    <property type="entry name" value="HATPase_c"/>
    <property type="match status" value="1"/>
</dbReference>
<evidence type="ECO:0000259" key="13">
    <source>
        <dbReference type="PROSITE" id="PS50110"/>
    </source>
</evidence>
<dbReference type="SUPFAM" id="SSF47384">
    <property type="entry name" value="Homodimeric domain of signal transducing histidine kinase"/>
    <property type="match status" value="1"/>
</dbReference>
<dbReference type="EC" id="2.7.13.3" evidence="3"/>
<keyword evidence="5" id="KW-0808">Transferase</keyword>
<feature type="domain" description="PAS" evidence="14">
    <location>
        <begin position="126"/>
        <end position="179"/>
    </location>
</feature>
<feature type="domain" description="PAC" evidence="15">
    <location>
        <begin position="567"/>
        <end position="617"/>
    </location>
</feature>
<accession>A0ABW6W6P5</accession>
<evidence type="ECO:0000256" key="8">
    <source>
        <dbReference type="ARBA" id="ARBA00022840"/>
    </source>
</evidence>
<dbReference type="SMART" id="SM00086">
    <property type="entry name" value="PAC"/>
    <property type="match status" value="5"/>
</dbReference>
<dbReference type="SMART" id="SM00091">
    <property type="entry name" value="PAS"/>
    <property type="match status" value="5"/>
</dbReference>
<dbReference type="InterPro" id="IPR013767">
    <property type="entry name" value="PAS_fold"/>
</dbReference>
<protein>
    <recommendedName>
        <fullName evidence="3">histidine kinase</fullName>
        <ecNumber evidence="3">2.7.13.3</ecNumber>
    </recommendedName>
</protein>
<keyword evidence="4 10" id="KW-0597">Phosphoprotein</keyword>
<feature type="domain" description="PAC" evidence="15">
    <location>
        <begin position="201"/>
        <end position="253"/>
    </location>
</feature>
<dbReference type="InterPro" id="IPR001610">
    <property type="entry name" value="PAC"/>
</dbReference>
<dbReference type="PRINTS" id="PR00344">
    <property type="entry name" value="BCTRLSENSOR"/>
</dbReference>
<evidence type="ECO:0000256" key="11">
    <source>
        <dbReference type="SAM" id="Coils"/>
    </source>
</evidence>
<dbReference type="InterPro" id="IPR011006">
    <property type="entry name" value="CheY-like_superfamily"/>
</dbReference>
<comment type="catalytic activity">
    <reaction evidence="1">
        <text>ATP + protein L-histidine = ADP + protein N-phospho-L-histidine.</text>
        <dbReference type="EC" id="2.7.13.3"/>
    </reaction>
</comment>
<comment type="caution">
    <text evidence="16">The sequence shown here is derived from an EMBL/GenBank/DDBJ whole genome shotgun (WGS) entry which is preliminary data.</text>
</comment>
<proteinExistence type="predicted"/>
<dbReference type="SMART" id="SM00388">
    <property type="entry name" value="HisKA"/>
    <property type="match status" value="1"/>
</dbReference>
<evidence type="ECO:0000256" key="3">
    <source>
        <dbReference type="ARBA" id="ARBA00012438"/>
    </source>
</evidence>
<reference evidence="16 17" key="1">
    <citation type="submission" date="2024-10" db="EMBL/GenBank/DDBJ databases">
        <title>The Natural Products Discovery Center: Release of the First 8490 Sequenced Strains for Exploring Actinobacteria Biosynthetic Diversity.</title>
        <authorList>
            <person name="Kalkreuter E."/>
            <person name="Kautsar S.A."/>
            <person name="Yang D."/>
            <person name="Bader C.D."/>
            <person name="Teijaro C.N."/>
            <person name="Fluegel L."/>
            <person name="Davis C.M."/>
            <person name="Simpson J.R."/>
            <person name="Lauterbach L."/>
            <person name="Steele A.D."/>
            <person name="Gui C."/>
            <person name="Meng S."/>
            <person name="Li G."/>
            <person name="Viehrig K."/>
            <person name="Ye F."/>
            <person name="Su P."/>
            <person name="Kiefer A.F."/>
            <person name="Nichols A."/>
            <person name="Cepeda A.J."/>
            <person name="Yan W."/>
            <person name="Fan B."/>
            <person name="Jiang Y."/>
            <person name="Adhikari A."/>
            <person name="Zheng C.-J."/>
            <person name="Schuster L."/>
            <person name="Cowan T.M."/>
            <person name="Smanski M.J."/>
            <person name="Chevrette M.G."/>
            <person name="De Carvalho L.P.S."/>
            <person name="Shen B."/>
        </authorList>
    </citation>
    <scope>NUCLEOTIDE SEQUENCE [LARGE SCALE GENOMIC DNA]</scope>
    <source>
        <strain evidence="16 17">NPDC000087</strain>
    </source>
</reference>
<evidence type="ECO:0000259" key="14">
    <source>
        <dbReference type="PROSITE" id="PS50112"/>
    </source>
</evidence>
<dbReference type="InterPro" id="IPR004358">
    <property type="entry name" value="Sig_transdc_His_kin-like_C"/>
</dbReference>
<feature type="domain" description="Histidine kinase" evidence="12">
    <location>
        <begin position="646"/>
        <end position="871"/>
    </location>
</feature>
<feature type="domain" description="PAS" evidence="14">
    <location>
        <begin position="490"/>
        <end position="543"/>
    </location>
</feature>
<dbReference type="InterPro" id="IPR005467">
    <property type="entry name" value="His_kinase_dom"/>
</dbReference>
<dbReference type="NCBIfam" id="TIGR00229">
    <property type="entry name" value="sensory_box"/>
    <property type="match status" value="5"/>
</dbReference>
<dbReference type="InterPro" id="IPR036097">
    <property type="entry name" value="HisK_dim/P_sf"/>
</dbReference>
<dbReference type="EMBL" id="JBIAZU010000001">
    <property type="protein sequence ID" value="MFF5288973.1"/>
    <property type="molecule type" value="Genomic_DNA"/>
</dbReference>
<evidence type="ECO:0000256" key="7">
    <source>
        <dbReference type="ARBA" id="ARBA00022777"/>
    </source>
</evidence>
<dbReference type="InterPro" id="IPR003661">
    <property type="entry name" value="HisK_dim/P_dom"/>
</dbReference>
<dbReference type="Gene3D" id="3.30.565.10">
    <property type="entry name" value="Histidine kinase-like ATPase, C-terminal domain"/>
    <property type="match status" value="1"/>
</dbReference>
<evidence type="ECO:0000256" key="2">
    <source>
        <dbReference type="ARBA" id="ARBA00004236"/>
    </source>
</evidence>
<keyword evidence="7" id="KW-0418">Kinase</keyword>
<feature type="domain" description="PAS" evidence="14">
    <location>
        <begin position="369"/>
        <end position="422"/>
    </location>
</feature>
<feature type="coiled-coil region" evidence="11">
    <location>
        <begin position="608"/>
        <end position="637"/>
    </location>
</feature>
<evidence type="ECO:0000256" key="10">
    <source>
        <dbReference type="PROSITE-ProRule" id="PRU00169"/>
    </source>
</evidence>
<dbReference type="PANTHER" id="PTHR43065">
    <property type="entry name" value="SENSOR HISTIDINE KINASE"/>
    <property type="match status" value="1"/>
</dbReference>
<name>A0ABW6W6P5_9ACTN</name>
<dbReference type="PROSITE" id="PS50110">
    <property type="entry name" value="RESPONSE_REGULATORY"/>
    <property type="match status" value="1"/>
</dbReference>
<keyword evidence="11" id="KW-0175">Coiled coil</keyword>
<keyword evidence="17" id="KW-1185">Reference proteome</keyword>
<evidence type="ECO:0000256" key="6">
    <source>
        <dbReference type="ARBA" id="ARBA00022741"/>
    </source>
</evidence>
<dbReference type="Pfam" id="PF00989">
    <property type="entry name" value="PAS"/>
    <property type="match status" value="3"/>
</dbReference>
<evidence type="ECO:0000259" key="15">
    <source>
        <dbReference type="PROSITE" id="PS50113"/>
    </source>
</evidence>
<evidence type="ECO:0000256" key="1">
    <source>
        <dbReference type="ARBA" id="ARBA00000085"/>
    </source>
</evidence>
<dbReference type="SUPFAM" id="SSF52172">
    <property type="entry name" value="CheY-like"/>
    <property type="match status" value="1"/>
</dbReference>
<keyword evidence="9" id="KW-0902">Two-component regulatory system</keyword>
<dbReference type="PROSITE" id="PS50113">
    <property type="entry name" value="PAC"/>
    <property type="match status" value="5"/>
</dbReference>